<dbReference type="EMBL" id="JACHIG010000010">
    <property type="protein sequence ID" value="MBB5034670.1"/>
    <property type="molecule type" value="Genomic_DNA"/>
</dbReference>
<dbReference type="PANTHER" id="PTHR43280">
    <property type="entry name" value="ARAC-FAMILY TRANSCRIPTIONAL REGULATOR"/>
    <property type="match status" value="1"/>
</dbReference>
<dbReference type="InterPro" id="IPR018060">
    <property type="entry name" value="HTH_AraC"/>
</dbReference>
<reference evidence="5 6" key="1">
    <citation type="submission" date="2020-08" db="EMBL/GenBank/DDBJ databases">
        <title>Genomic Encyclopedia of Type Strains, Phase IV (KMG-IV): sequencing the most valuable type-strain genomes for metagenomic binning, comparative biology and taxonomic classification.</title>
        <authorList>
            <person name="Goeker M."/>
        </authorList>
    </citation>
    <scope>NUCLEOTIDE SEQUENCE [LARGE SCALE GENOMIC DNA]</scope>
    <source>
        <strain evidence="5 6">DSM 12252</strain>
    </source>
</reference>
<evidence type="ECO:0000256" key="1">
    <source>
        <dbReference type="ARBA" id="ARBA00023015"/>
    </source>
</evidence>
<dbReference type="Pfam" id="PF12833">
    <property type="entry name" value="HTH_18"/>
    <property type="match status" value="1"/>
</dbReference>
<dbReference type="RefSeq" id="WP_184342700.1">
    <property type="nucleotide sequence ID" value="NZ_JACHIG010000010.1"/>
</dbReference>
<dbReference type="GO" id="GO:0043565">
    <property type="term" value="F:sequence-specific DNA binding"/>
    <property type="evidence" value="ECO:0007669"/>
    <property type="project" value="InterPro"/>
</dbReference>
<dbReference type="GO" id="GO:0003700">
    <property type="term" value="F:DNA-binding transcription factor activity"/>
    <property type="evidence" value="ECO:0007669"/>
    <property type="project" value="InterPro"/>
</dbReference>
<feature type="domain" description="HTH araC/xylS-type" evidence="4">
    <location>
        <begin position="183"/>
        <end position="255"/>
    </location>
</feature>
<evidence type="ECO:0000259" key="4">
    <source>
        <dbReference type="PROSITE" id="PS01124"/>
    </source>
</evidence>
<keyword evidence="1" id="KW-0805">Transcription regulation</keyword>
<keyword evidence="3" id="KW-0804">Transcription</keyword>
<dbReference type="InterPro" id="IPR018062">
    <property type="entry name" value="HTH_AraC-typ_CS"/>
</dbReference>
<dbReference type="PROSITE" id="PS01124">
    <property type="entry name" value="HTH_ARAC_FAMILY_2"/>
    <property type="match status" value="1"/>
</dbReference>
<keyword evidence="2 5" id="KW-0238">DNA-binding</keyword>
<organism evidence="5 6">
    <name type="scientific">Prosthecobacter vanneervenii</name>
    <dbReference type="NCBI Taxonomy" id="48466"/>
    <lineage>
        <taxon>Bacteria</taxon>
        <taxon>Pseudomonadati</taxon>
        <taxon>Verrucomicrobiota</taxon>
        <taxon>Verrucomicrobiia</taxon>
        <taxon>Verrucomicrobiales</taxon>
        <taxon>Verrucomicrobiaceae</taxon>
        <taxon>Prosthecobacter</taxon>
    </lineage>
</organism>
<dbReference type="InterPro" id="IPR011711">
    <property type="entry name" value="GntR_C"/>
</dbReference>
<dbReference type="Proteomes" id="UP000590740">
    <property type="component" value="Unassembled WGS sequence"/>
</dbReference>
<dbReference type="SMART" id="SM00342">
    <property type="entry name" value="HTH_ARAC"/>
    <property type="match status" value="1"/>
</dbReference>
<evidence type="ECO:0000313" key="6">
    <source>
        <dbReference type="Proteomes" id="UP000590740"/>
    </source>
</evidence>
<dbReference type="PROSITE" id="PS00041">
    <property type="entry name" value="HTH_ARAC_FAMILY_1"/>
    <property type="match status" value="1"/>
</dbReference>
<dbReference type="Pfam" id="PF07729">
    <property type="entry name" value="FCD"/>
    <property type="match status" value="1"/>
</dbReference>
<dbReference type="AlphaFoldDB" id="A0A7W8DM37"/>
<dbReference type="Gene3D" id="1.10.10.60">
    <property type="entry name" value="Homeodomain-like"/>
    <property type="match status" value="2"/>
</dbReference>
<dbReference type="SUPFAM" id="SSF48008">
    <property type="entry name" value="GntR ligand-binding domain-like"/>
    <property type="match status" value="1"/>
</dbReference>
<dbReference type="SMART" id="SM00895">
    <property type="entry name" value="FCD"/>
    <property type="match status" value="1"/>
</dbReference>
<comment type="caution">
    <text evidence="5">The sequence shown here is derived from an EMBL/GenBank/DDBJ whole genome shotgun (WGS) entry which is preliminary data.</text>
</comment>
<accession>A0A7W8DM37</accession>
<name>A0A7W8DM37_9BACT</name>
<dbReference type="PANTHER" id="PTHR43280:SF2">
    <property type="entry name" value="HTH-TYPE TRANSCRIPTIONAL REGULATOR EXSA"/>
    <property type="match status" value="1"/>
</dbReference>
<dbReference type="SUPFAM" id="SSF46689">
    <property type="entry name" value="Homeodomain-like"/>
    <property type="match status" value="2"/>
</dbReference>
<sequence length="258" mass="29390">MNIADVRKLSELRSVLDGFAARHAAMNAAAAPASLKQLRVLLCRVTQALRQRDYAAFRRADRELHECIIELSGVPLLHETWRRIWDSMLAFHRQGFDDYFPDARVLADEHEHLVETIALGDPAAAEDAARSHVEAVWFRISESVPHAPEPTGDPLQRAAAHLAFRLHCPLKLTEVAREIAFTSPGNLSRLFRRRHGLSFQAYLQKLRMEKAAELLSHTRLPVSRIARRVGYRDVSRFGQHFKRAFDATPVEHRTARRG</sequence>
<dbReference type="InterPro" id="IPR008920">
    <property type="entry name" value="TF_FadR/GntR_C"/>
</dbReference>
<proteinExistence type="predicted"/>
<dbReference type="InterPro" id="IPR009057">
    <property type="entry name" value="Homeodomain-like_sf"/>
</dbReference>
<keyword evidence="6" id="KW-1185">Reference proteome</keyword>
<protein>
    <submittedName>
        <fullName evidence="5">AraC-like DNA-binding protein</fullName>
    </submittedName>
</protein>
<evidence type="ECO:0000256" key="2">
    <source>
        <dbReference type="ARBA" id="ARBA00023125"/>
    </source>
</evidence>
<evidence type="ECO:0000313" key="5">
    <source>
        <dbReference type="EMBL" id="MBB5034670.1"/>
    </source>
</evidence>
<evidence type="ECO:0000256" key="3">
    <source>
        <dbReference type="ARBA" id="ARBA00023163"/>
    </source>
</evidence>
<gene>
    <name evidence="5" type="ORF">HNQ65_004275</name>
</gene>
<dbReference type="Gene3D" id="1.20.120.530">
    <property type="entry name" value="GntR ligand-binding domain-like"/>
    <property type="match status" value="1"/>
</dbReference>